<evidence type="ECO:0000256" key="2">
    <source>
        <dbReference type="SAM" id="Phobius"/>
    </source>
</evidence>
<proteinExistence type="predicted"/>
<sequence length="214" mass="23258">MAPIPVDNNLVAEIDPKSKPDSKYWTKANIALTIVFALVFLAVCLASLVFWLHRRNEKKKLDNRKSDTAGLLVNEDKTSMFSRIRASSVTLYVDSEAEAHSKRASTETMNLVPLQVTPVEEIKNPIGDNMESSGTGVSSVSRQTNATLSTMVLSPMLSPVLSPTSPSQGGDLGVRPTGRARSTSTVSQRARYYESTPTNVAMPPIPKIVHTLSD</sequence>
<accession>A0AAD4I883</accession>
<dbReference type="EMBL" id="JAANER010000008">
    <property type="protein sequence ID" value="KAG9186509.1"/>
    <property type="molecule type" value="Genomic_DNA"/>
</dbReference>
<keyword evidence="2" id="KW-0812">Transmembrane</keyword>
<dbReference type="Proteomes" id="UP001199106">
    <property type="component" value="Unassembled WGS sequence"/>
</dbReference>
<dbReference type="AlphaFoldDB" id="A0AAD4I883"/>
<feature type="region of interest" description="Disordered" evidence="1">
    <location>
        <begin position="159"/>
        <end position="214"/>
    </location>
</feature>
<evidence type="ECO:0000313" key="3">
    <source>
        <dbReference type="EMBL" id="KAG9186509.1"/>
    </source>
</evidence>
<protein>
    <submittedName>
        <fullName evidence="3">Uncharacterized protein</fullName>
    </submittedName>
</protein>
<gene>
    <name evidence="3" type="ORF">G6011_09617</name>
</gene>
<evidence type="ECO:0000313" key="4">
    <source>
        <dbReference type="Proteomes" id="UP001199106"/>
    </source>
</evidence>
<feature type="transmembrane region" description="Helical" evidence="2">
    <location>
        <begin position="30"/>
        <end position="52"/>
    </location>
</feature>
<organism evidence="3 4">
    <name type="scientific">Alternaria panax</name>
    <dbReference type="NCBI Taxonomy" id="48097"/>
    <lineage>
        <taxon>Eukaryota</taxon>
        <taxon>Fungi</taxon>
        <taxon>Dikarya</taxon>
        <taxon>Ascomycota</taxon>
        <taxon>Pezizomycotina</taxon>
        <taxon>Dothideomycetes</taxon>
        <taxon>Pleosporomycetidae</taxon>
        <taxon>Pleosporales</taxon>
        <taxon>Pleosporineae</taxon>
        <taxon>Pleosporaceae</taxon>
        <taxon>Alternaria</taxon>
        <taxon>Alternaria sect. Panax</taxon>
    </lineage>
</organism>
<keyword evidence="4" id="KW-1185">Reference proteome</keyword>
<name>A0AAD4I883_9PLEO</name>
<keyword evidence="2" id="KW-1133">Transmembrane helix</keyword>
<comment type="caution">
    <text evidence="3">The sequence shown here is derived from an EMBL/GenBank/DDBJ whole genome shotgun (WGS) entry which is preliminary data.</text>
</comment>
<reference evidence="3" key="1">
    <citation type="submission" date="2021-07" db="EMBL/GenBank/DDBJ databases">
        <title>Genome Resource of American Ginseng Black Spot Pathogen Alternaria panax.</title>
        <authorList>
            <person name="Qiu C."/>
            <person name="Wang W."/>
            <person name="Liu Z."/>
        </authorList>
    </citation>
    <scope>NUCLEOTIDE SEQUENCE</scope>
    <source>
        <strain evidence="3">BNCC115425</strain>
    </source>
</reference>
<keyword evidence="2" id="KW-0472">Membrane</keyword>
<evidence type="ECO:0000256" key="1">
    <source>
        <dbReference type="SAM" id="MobiDB-lite"/>
    </source>
</evidence>